<comment type="caution">
    <text evidence="2">The sequence shown here is derived from an EMBL/GenBank/DDBJ whole genome shotgun (WGS) entry which is preliminary data.</text>
</comment>
<keyword evidence="3" id="KW-1185">Reference proteome</keyword>
<feature type="region of interest" description="Disordered" evidence="1">
    <location>
        <begin position="1"/>
        <end position="20"/>
    </location>
</feature>
<dbReference type="Proteomes" id="UP000481861">
    <property type="component" value="Unassembled WGS sequence"/>
</dbReference>
<gene>
    <name evidence="2" type="ORF">BDV95DRAFT_9134</name>
</gene>
<evidence type="ECO:0000256" key="1">
    <source>
        <dbReference type="SAM" id="MobiDB-lite"/>
    </source>
</evidence>
<proteinExistence type="predicted"/>
<dbReference type="AlphaFoldDB" id="A0A7C8IJH6"/>
<protein>
    <submittedName>
        <fullName evidence="2">Uncharacterized protein</fullName>
    </submittedName>
</protein>
<dbReference type="OrthoDB" id="3798845at2759"/>
<sequence>MASSNQGPASNSAQPLLSGGVRSNPSARRFLFRNAGQDTLVTLQEARSYFQLGYAILDPTTRIPVDIDAVPITAYAQEDAAFERQNREVEEEVQKQAADSRFRLWACFRTDMLILLAEEAKSGENGGDKRNGGPNGFNGFKGCRCVHWEFAN</sequence>
<evidence type="ECO:0000313" key="2">
    <source>
        <dbReference type="EMBL" id="KAF2878052.1"/>
    </source>
</evidence>
<organism evidence="2 3">
    <name type="scientific">Massariosphaeria phaeospora</name>
    <dbReference type="NCBI Taxonomy" id="100035"/>
    <lineage>
        <taxon>Eukaryota</taxon>
        <taxon>Fungi</taxon>
        <taxon>Dikarya</taxon>
        <taxon>Ascomycota</taxon>
        <taxon>Pezizomycotina</taxon>
        <taxon>Dothideomycetes</taxon>
        <taxon>Pleosporomycetidae</taxon>
        <taxon>Pleosporales</taxon>
        <taxon>Pleosporales incertae sedis</taxon>
        <taxon>Massariosphaeria</taxon>
    </lineage>
</organism>
<dbReference type="EMBL" id="JAADJZ010000001">
    <property type="protein sequence ID" value="KAF2878052.1"/>
    <property type="molecule type" value="Genomic_DNA"/>
</dbReference>
<name>A0A7C8IJH6_9PLEO</name>
<evidence type="ECO:0000313" key="3">
    <source>
        <dbReference type="Proteomes" id="UP000481861"/>
    </source>
</evidence>
<reference evidence="2 3" key="1">
    <citation type="submission" date="2020-01" db="EMBL/GenBank/DDBJ databases">
        <authorList>
            <consortium name="DOE Joint Genome Institute"/>
            <person name="Haridas S."/>
            <person name="Albert R."/>
            <person name="Binder M."/>
            <person name="Bloem J."/>
            <person name="Labutti K."/>
            <person name="Salamov A."/>
            <person name="Andreopoulos B."/>
            <person name="Baker S.E."/>
            <person name="Barry K."/>
            <person name="Bills G."/>
            <person name="Bluhm B.H."/>
            <person name="Cannon C."/>
            <person name="Castanera R."/>
            <person name="Culley D.E."/>
            <person name="Daum C."/>
            <person name="Ezra D."/>
            <person name="Gonzalez J.B."/>
            <person name="Henrissat B."/>
            <person name="Kuo A."/>
            <person name="Liang C."/>
            <person name="Lipzen A."/>
            <person name="Lutzoni F."/>
            <person name="Magnuson J."/>
            <person name="Mondo S."/>
            <person name="Nolan M."/>
            <person name="Ohm R."/>
            <person name="Pangilinan J."/>
            <person name="Park H.-J.H."/>
            <person name="Ramirez L."/>
            <person name="Alfaro M."/>
            <person name="Sun H."/>
            <person name="Tritt A."/>
            <person name="Yoshinaga Y."/>
            <person name="Zwiers L.-H.L."/>
            <person name="Turgeon B.G."/>
            <person name="Goodwin S.B."/>
            <person name="Spatafora J.W."/>
            <person name="Crous P.W."/>
            <person name="Grigoriev I.V."/>
        </authorList>
    </citation>
    <scope>NUCLEOTIDE SEQUENCE [LARGE SCALE GENOMIC DNA]</scope>
    <source>
        <strain evidence="2 3">CBS 611.86</strain>
    </source>
</reference>
<accession>A0A7C8IJH6</accession>